<dbReference type="AlphaFoldDB" id="A0A411MIH4"/>
<dbReference type="InterPro" id="IPR058208">
    <property type="entry name" value="PACE"/>
</dbReference>
<evidence type="ECO:0000256" key="1">
    <source>
        <dbReference type="SAM" id="Phobius"/>
    </source>
</evidence>
<keyword evidence="1" id="KW-0472">Membrane</keyword>
<dbReference type="OrthoDB" id="1631120at2"/>
<feature type="domain" description="Chlorhexidine efflux transporter" evidence="2">
    <location>
        <begin position="71"/>
        <end position="133"/>
    </location>
</feature>
<evidence type="ECO:0000313" key="3">
    <source>
        <dbReference type="EMBL" id="QBF26642.1"/>
    </source>
</evidence>
<sequence>MQGKRRKVVQAILYEIIAVLCVAPVLSWVFDASMAHSTALSLILSAVALAWNMFYNWAFEYWEARQALRTRTVWRRLIHALGFEGGLVLILLPVVAGWLQISLWAALLTNLGLFAFFFVYAFVFQWAFDRLFDVPDSAREPA</sequence>
<dbReference type="Proteomes" id="UP000291130">
    <property type="component" value="Chromosome"/>
</dbReference>
<feature type="transmembrane region" description="Helical" evidence="1">
    <location>
        <begin position="12"/>
        <end position="30"/>
    </location>
</feature>
<feature type="transmembrane region" description="Helical" evidence="1">
    <location>
        <begin position="77"/>
        <end position="95"/>
    </location>
</feature>
<reference evidence="3 4" key="1">
    <citation type="submission" date="2019-02" db="EMBL/GenBank/DDBJ databases">
        <title>Complete genome sequence of Pseudomonas sp. SNU WT1 isolated from rainbow trout.</title>
        <authorList>
            <person name="Oh W.T."/>
            <person name="Park S.C."/>
        </authorList>
    </citation>
    <scope>NUCLEOTIDE SEQUENCE [LARGE SCALE GENOMIC DNA]</scope>
    <source>
        <strain evidence="3 4">SNU WT1</strain>
    </source>
</reference>
<dbReference type="Pfam" id="PF05232">
    <property type="entry name" value="BTP"/>
    <property type="match status" value="2"/>
</dbReference>
<protein>
    <submittedName>
        <fullName evidence="3">PACE efflux transporter</fullName>
    </submittedName>
</protein>
<evidence type="ECO:0000313" key="4">
    <source>
        <dbReference type="Proteomes" id="UP000291130"/>
    </source>
</evidence>
<feature type="domain" description="Chlorhexidine efflux transporter" evidence="2">
    <location>
        <begin position="4"/>
        <end position="65"/>
    </location>
</feature>
<keyword evidence="4" id="KW-1185">Reference proteome</keyword>
<dbReference type="RefSeq" id="WP_130264510.1">
    <property type="nucleotide sequence ID" value="NZ_CP035952.1"/>
</dbReference>
<evidence type="ECO:0000259" key="2">
    <source>
        <dbReference type="Pfam" id="PF05232"/>
    </source>
</evidence>
<accession>A0A411MIH4</accession>
<feature type="transmembrane region" description="Helical" evidence="1">
    <location>
        <begin position="101"/>
        <end position="123"/>
    </location>
</feature>
<keyword evidence="1" id="KW-0812">Transmembrane</keyword>
<gene>
    <name evidence="3" type="ORF">EXN22_13410</name>
</gene>
<organism evidence="3 4">
    <name type="scientific">Pseudomonas tructae</name>
    <dbReference type="NCBI Taxonomy" id="2518644"/>
    <lineage>
        <taxon>Bacteria</taxon>
        <taxon>Pseudomonadati</taxon>
        <taxon>Pseudomonadota</taxon>
        <taxon>Gammaproteobacteria</taxon>
        <taxon>Pseudomonadales</taxon>
        <taxon>Pseudomonadaceae</taxon>
        <taxon>Pseudomonas</taxon>
    </lineage>
</organism>
<proteinExistence type="predicted"/>
<dbReference type="KEGG" id="ptk:EXN22_13410"/>
<dbReference type="EMBL" id="CP035952">
    <property type="protein sequence ID" value="QBF26642.1"/>
    <property type="molecule type" value="Genomic_DNA"/>
</dbReference>
<dbReference type="NCBIfam" id="NF033664">
    <property type="entry name" value="PACE_transport"/>
    <property type="match status" value="1"/>
</dbReference>
<name>A0A411MIH4_9PSED</name>
<feature type="transmembrane region" description="Helical" evidence="1">
    <location>
        <begin position="36"/>
        <end position="57"/>
    </location>
</feature>
<dbReference type="InterPro" id="IPR007896">
    <property type="entry name" value="BTP_bacteria"/>
</dbReference>
<keyword evidence="1" id="KW-1133">Transmembrane helix</keyword>